<name>A0A1H8PZM0_9EURY</name>
<dbReference type="Proteomes" id="UP000198775">
    <property type="component" value="Unassembled WGS sequence"/>
</dbReference>
<reference evidence="3" key="1">
    <citation type="submission" date="2016-10" db="EMBL/GenBank/DDBJ databases">
        <authorList>
            <person name="Varghese N."/>
            <person name="Submissions S."/>
        </authorList>
    </citation>
    <scope>NUCLEOTIDE SEQUENCE [LARGE SCALE GENOMIC DNA]</scope>
    <source>
        <strain evidence="3">IBRC-M 10043</strain>
    </source>
</reference>
<dbReference type="EMBL" id="FOCX01000013">
    <property type="protein sequence ID" value="SEO47114.1"/>
    <property type="molecule type" value="Genomic_DNA"/>
</dbReference>
<evidence type="ECO:0008006" key="4">
    <source>
        <dbReference type="Google" id="ProtNLM"/>
    </source>
</evidence>
<sequence length="121" mass="13222">MKTAESTASNPEMSTARTQISRIPDDAVEVDFHAEREQRPDIWQTALEYSVEISEAGRPDLFLVDASGEIPANCSLAEREDGHVGWCSCAQFEDHGVCVDLCAIRQAAVIDDVSIPSVARD</sequence>
<evidence type="ECO:0000313" key="3">
    <source>
        <dbReference type="Proteomes" id="UP000198775"/>
    </source>
</evidence>
<organism evidence="2 3">
    <name type="scientific">Halorientalis persicus</name>
    <dbReference type="NCBI Taxonomy" id="1367881"/>
    <lineage>
        <taxon>Archaea</taxon>
        <taxon>Methanobacteriati</taxon>
        <taxon>Methanobacteriota</taxon>
        <taxon>Stenosarchaea group</taxon>
        <taxon>Halobacteria</taxon>
        <taxon>Halobacteriales</taxon>
        <taxon>Haloarculaceae</taxon>
        <taxon>Halorientalis</taxon>
    </lineage>
</organism>
<keyword evidence="3" id="KW-1185">Reference proteome</keyword>
<protein>
    <recommendedName>
        <fullName evidence="4">SWIM-type domain-containing protein</fullName>
    </recommendedName>
</protein>
<feature type="region of interest" description="Disordered" evidence="1">
    <location>
        <begin position="1"/>
        <end position="21"/>
    </location>
</feature>
<accession>A0A1H8PZM0</accession>
<evidence type="ECO:0000256" key="1">
    <source>
        <dbReference type="SAM" id="MobiDB-lite"/>
    </source>
</evidence>
<proteinExistence type="predicted"/>
<dbReference type="AlphaFoldDB" id="A0A1H8PZM0"/>
<gene>
    <name evidence="2" type="ORF">SAMN05216388_10136</name>
</gene>
<evidence type="ECO:0000313" key="2">
    <source>
        <dbReference type="EMBL" id="SEO47114.1"/>
    </source>
</evidence>